<accession>A0ABW2A174</accession>
<protein>
    <submittedName>
        <fullName evidence="2">DUF3108 domain-containing protein</fullName>
    </submittedName>
</protein>
<feature type="chain" id="PRO_5045181860" evidence="1">
    <location>
        <begin position="23"/>
        <end position="237"/>
    </location>
</feature>
<proteinExistence type="predicted"/>
<dbReference type="Proteomes" id="UP001596422">
    <property type="component" value="Unassembled WGS sequence"/>
</dbReference>
<dbReference type="InterPro" id="IPR021457">
    <property type="entry name" value="DUF3108"/>
</dbReference>
<dbReference type="Pfam" id="PF11306">
    <property type="entry name" value="DUF3108"/>
    <property type="match status" value="1"/>
</dbReference>
<gene>
    <name evidence="2" type="ORF">ACFQDL_14930</name>
</gene>
<keyword evidence="3" id="KW-1185">Reference proteome</keyword>
<name>A0ABW2A174_9GAMM</name>
<keyword evidence="1" id="KW-0732">Signal</keyword>
<sequence>MGAHVIPWLILAALPLSTALQAAEPLLQARYEASYRGFELGLVRSLTPIGDRKYRFDSVADSAIARIEESSIFSLDARGNWMPQHYSYRQKIFGISRGYELQFDPENNSATYIDNGERRHLGLEPGTLDPLLYQLKMQHDLAHERDRFSYRFLRRGKLKHYEFRLEGPDSLELHGRELETLRLAKEDEDADESTRIWFSPGNGYQLARLSYSDEGASYRIDLDEIHIAPGFESWLQQ</sequence>
<reference evidence="3" key="1">
    <citation type="journal article" date="2019" name="Int. J. Syst. Evol. Microbiol.">
        <title>The Global Catalogue of Microorganisms (GCM) 10K type strain sequencing project: providing services to taxonomists for standard genome sequencing and annotation.</title>
        <authorList>
            <consortium name="The Broad Institute Genomics Platform"/>
            <consortium name="The Broad Institute Genome Sequencing Center for Infectious Disease"/>
            <person name="Wu L."/>
            <person name="Ma J."/>
        </authorList>
    </citation>
    <scope>NUCLEOTIDE SEQUENCE [LARGE SCALE GENOMIC DNA]</scope>
    <source>
        <strain evidence="3">NBRC 111756</strain>
    </source>
</reference>
<comment type="caution">
    <text evidence="2">The sequence shown here is derived from an EMBL/GenBank/DDBJ whole genome shotgun (WGS) entry which is preliminary data.</text>
</comment>
<evidence type="ECO:0000313" key="3">
    <source>
        <dbReference type="Proteomes" id="UP001596422"/>
    </source>
</evidence>
<dbReference type="EMBL" id="JBHSWE010000001">
    <property type="protein sequence ID" value="MFC6671223.1"/>
    <property type="molecule type" value="Genomic_DNA"/>
</dbReference>
<organism evidence="2 3">
    <name type="scientific">Marinobacterium aestuariivivens</name>
    <dbReference type="NCBI Taxonomy" id="1698799"/>
    <lineage>
        <taxon>Bacteria</taxon>
        <taxon>Pseudomonadati</taxon>
        <taxon>Pseudomonadota</taxon>
        <taxon>Gammaproteobacteria</taxon>
        <taxon>Oceanospirillales</taxon>
        <taxon>Oceanospirillaceae</taxon>
        <taxon>Marinobacterium</taxon>
    </lineage>
</organism>
<feature type="signal peptide" evidence="1">
    <location>
        <begin position="1"/>
        <end position="22"/>
    </location>
</feature>
<dbReference type="RefSeq" id="WP_379909732.1">
    <property type="nucleotide sequence ID" value="NZ_JBHSWE010000001.1"/>
</dbReference>
<evidence type="ECO:0000256" key="1">
    <source>
        <dbReference type="SAM" id="SignalP"/>
    </source>
</evidence>
<evidence type="ECO:0000313" key="2">
    <source>
        <dbReference type="EMBL" id="MFC6671223.1"/>
    </source>
</evidence>